<feature type="compositionally biased region" description="Basic and acidic residues" evidence="1">
    <location>
        <begin position="1"/>
        <end position="18"/>
    </location>
</feature>
<dbReference type="EMBL" id="JBJUIK010000011">
    <property type="protein sequence ID" value="KAL3513557.1"/>
    <property type="molecule type" value="Genomic_DNA"/>
</dbReference>
<sequence length="104" mass="11604">MEEKICATKSASNDEKKMNTQHKPQSIPQSLGNQIEEPMISHDKEPNQEPHKGDKPVIPPINQETNQCSINTDIKAQQFSFNANPNSRSSDKLDSTIVNEGTDE</sequence>
<gene>
    <name evidence="2" type="ORF">ACH5RR_026274</name>
</gene>
<feature type="region of interest" description="Disordered" evidence="1">
    <location>
        <begin position="1"/>
        <end position="104"/>
    </location>
</feature>
<feature type="compositionally biased region" description="Basic and acidic residues" evidence="1">
    <location>
        <begin position="39"/>
        <end position="55"/>
    </location>
</feature>
<protein>
    <submittedName>
        <fullName evidence="2">Uncharacterized protein</fullName>
    </submittedName>
</protein>
<comment type="caution">
    <text evidence="2">The sequence shown here is derived from an EMBL/GenBank/DDBJ whole genome shotgun (WGS) entry which is preliminary data.</text>
</comment>
<reference evidence="2 3" key="1">
    <citation type="submission" date="2024-11" db="EMBL/GenBank/DDBJ databases">
        <title>A near-complete genome assembly of Cinchona calisaya.</title>
        <authorList>
            <person name="Lian D.C."/>
            <person name="Zhao X.W."/>
            <person name="Wei L."/>
        </authorList>
    </citation>
    <scope>NUCLEOTIDE SEQUENCE [LARGE SCALE GENOMIC DNA]</scope>
    <source>
        <tissue evidence="2">Nenye</tissue>
    </source>
</reference>
<evidence type="ECO:0000256" key="1">
    <source>
        <dbReference type="SAM" id="MobiDB-lite"/>
    </source>
</evidence>
<keyword evidence="3" id="KW-1185">Reference proteome</keyword>
<proteinExistence type="predicted"/>
<dbReference type="Proteomes" id="UP001630127">
    <property type="component" value="Unassembled WGS sequence"/>
</dbReference>
<feature type="compositionally biased region" description="Polar residues" evidence="1">
    <location>
        <begin position="21"/>
        <end position="33"/>
    </location>
</feature>
<feature type="compositionally biased region" description="Polar residues" evidence="1">
    <location>
        <begin position="62"/>
        <end position="88"/>
    </location>
</feature>
<dbReference type="AlphaFoldDB" id="A0ABD2Z639"/>
<evidence type="ECO:0000313" key="2">
    <source>
        <dbReference type="EMBL" id="KAL3513557.1"/>
    </source>
</evidence>
<organism evidence="2 3">
    <name type="scientific">Cinchona calisaya</name>
    <dbReference type="NCBI Taxonomy" id="153742"/>
    <lineage>
        <taxon>Eukaryota</taxon>
        <taxon>Viridiplantae</taxon>
        <taxon>Streptophyta</taxon>
        <taxon>Embryophyta</taxon>
        <taxon>Tracheophyta</taxon>
        <taxon>Spermatophyta</taxon>
        <taxon>Magnoliopsida</taxon>
        <taxon>eudicotyledons</taxon>
        <taxon>Gunneridae</taxon>
        <taxon>Pentapetalae</taxon>
        <taxon>asterids</taxon>
        <taxon>lamiids</taxon>
        <taxon>Gentianales</taxon>
        <taxon>Rubiaceae</taxon>
        <taxon>Cinchonoideae</taxon>
        <taxon>Cinchoneae</taxon>
        <taxon>Cinchona</taxon>
    </lineage>
</organism>
<evidence type="ECO:0000313" key="3">
    <source>
        <dbReference type="Proteomes" id="UP001630127"/>
    </source>
</evidence>
<name>A0ABD2Z639_9GENT</name>
<accession>A0ABD2Z639</accession>